<evidence type="ECO:0000313" key="3">
    <source>
        <dbReference type="Proteomes" id="UP000317093"/>
    </source>
</evidence>
<dbReference type="InterPro" id="IPR041698">
    <property type="entry name" value="Methyltransf_25"/>
</dbReference>
<dbReference type="PANTHER" id="PTHR47473:SF1">
    <property type="entry name" value="METHYLTRANSFERASE DOMAIN-CONTAINING PROTEIN"/>
    <property type="match status" value="1"/>
</dbReference>
<name>A0A518BCC3_9BACT</name>
<protein>
    <submittedName>
        <fullName evidence="2">Ubiquinone/menaquinone biosynthesis C-methyltransferase UbiE</fullName>
        <ecNumber evidence="2">2.1.1.163</ecNumber>
    </submittedName>
</protein>
<dbReference type="OrthoDB" id="9791837at2"/>
<dbReference type="AlphaFoldDB" id="A0A518BCC3"/>
<reference evidence="2 3" key="1">
    <citation type="submission" date="2019-02" db="EMBL/GenBank/DDBJ databases">
        <title>Deep-cultivation of Planctomycetes and their phenomic and genomic characterization uncovers novel biology.</title>
        <authorList>
            <person name="Wiegand S."/>
            <person name="Jogler M."/>
            <person name="Boedeker C."/>
            <person name="Pinto D."/>
            <person name="Vollmers J."/>
            <person name="Rivas-Marin E."/>
            <person name="Kohn T."/>
            <person name="Peeters S.H."/>
            <person name="Heuer A."/>
            <person name="Rast P."/>
            <person name="Oberbeckmann S."/>
            <person name="Bunk B."/>
            <person name="Jeske O."/>
            <person name="Meyerdierks A."/>
            <person name="Storesund J.E."/>
            <person name="Kallscheuer N."/>
            <person name="Luecker S."/>
            <person name="Lage O.M."/>
            <person name="Pohl T."/>
            <person name="Merkel B.J."/>
            <person name="Hornburger P."/>
            <person name="Mueller R.-W."/>
            <person name="Bruemmer F."/>
            <person name="Labrenz M."/>
            <person name="Spormann A.M."/>
            <person name="Op den Camp H."/>
            <person name="Overmann J."/>
            <person name="Amann R."/>
            <person name="Jetten M.S.M."/>
            <person name="Mascher T."/>
            <person name="Medema M.H."/>
            <person name="Devos D.P."/>
            <person name="Kaster A.-K."/>
            <person name="Ovreas L."/>
            <person name="Rohde M."/>
            <person name="Galperin M.Y."/>
            <person name="Jogler C."/>
        </authorList>
    </citation>
    <scope>NUCLEOTIDE SEQUENCE [LARGE SCALE GENOMIC DNA]</scope>
    <source>
        <strain evidence="2 3">Pan216</strain>
    </source>
</reference>
<dbReference type="KEGG" id="knv:Pan216_55270"/>
<dbReference type="CDD" id="cd02440">
    <property type="entry name" value="AdoMet_MTases"/>
    <property type="match status" value="1"/>
</dbReference>
<dbReference type="InterPro" id="IPR029063">
    <property type="entry name" value="SAM-dependent_MTases_sf"/>
</dbReference>
<dbReference type="Proteomes" id="UP000317093">
    <property type="component" value="Chromosome"/>
</dbReference>
<dbReference type="SUPFAM" id="SSF53335">
    <property type="entry name" value="S-adenosyl-L-methionine-dependent methyltransferases"/>
    <property type="match status" value="1"/>
</dbReference>
<organism evidence="2 3">
    <name type="scientific">Kolteria novifilia</name>
    <dbReference type="NCBI Taxonomy" id="2527975"/>
    <lineage>
        <taxon>Bacteria</taxon>
        <taxon>Pseudomonadati</taxon>
        <taxon>Planctomycetota</taxon>
        <taxon>Planctomycetia</taxon>
        <taxon>Kolteriales</taxon>
        <taxon>Kolteriaceae</taxon>
        <taxon>Kolteria</taxon>
    </lineage>
</organism>
<dbReference type="GO" id="GO:0032259">
    <property type="term" value="P:methylation"/>
    <property type="evidence" value="ECO:0007669"/>
    <property type="project" value="UniProtKB-KW"/>
</dbReference>
<feature type="domain" description="Methyltransferase" evidence="1">
    <location>
        <begin position="65"/>
        <end position="160"/>
    </location>
</feature>
<dbReference type="EMBL" id="CP036279">
    <property type="protein sequence ID" value="QDU64636.1"/>
    <property type="molecule type" value="Genomic_DNA"/>
</dbReference>
<keyword evidence="2" id="KW-0830">Ubiquinone</keyword>
<dbReference type="Pfam" id="PF13649">
    <property type="entry name" value="Methyltransf_25"/>
    <property type="match status" value="1"/>
</dbReference>
<gene>
    <name evidence="2" type="primary">ubiE_5</name>
    <name evidence="2" type="ORF">Pan216_55270</name>
</gene>
<proteinExistence type="predicted"/>
<keyword evidence="3" id="KW-1185">Reference proteome</keyword>
<dbReference type="RefSeq" id="WP_145262975.1">
    <property type="nucleotide sequence ID" value="NZ_CP036279.1"/>
</dbReference>
<evidence type="ECO:0000313" key="2">
    <source>
        <dbReference type="EMBL" id="QDU64636.1"/>
    </source>
</evidence>
<keyword evidence="2" id="KW-0808">Transferase</keyword>
<evidence type="ECO:0000259" key="1">
    <source>
        <dbReference type="Pfam" id="PF13649"/>
    </source>
</evidence>
<dbReference type="EC" id="2.1.1.163" evidence="2"/>
<accession>A0A518BCC3</accession>
<dbReference type="GO" id="GO:0043770">
    <property type="term" value="F:demethylmenaquinone methyltransferase activity"/>
    <property type="evidence" value="ECO:0007669"/>
    <property type="project" value="UniProtKB-EC"/>
</dbReference>
<dbReference type="PANTHER" id="PTHR47473">
    <property type="entry name" value="BTA1P"/>
    <property type="match status" value="1"/>
</dbReference>
<dbReference type="Gene3D" id="3.40.50.150">
    <property type="entry name" value="Vaccinia Virus protein VP39"/>
    <property type="match status" value="1"/>
</dbReference>
<keyword evidence="2" id="KW-0489">Methyltransferase</keyword>
<sequence>MSIAQDLKVLYHLTLSPIRGRTHAERLESFYSGQADNYDSFRKRLLSGREELYASLPVNKGDVWVDVGAGTGSNATYFGDRLADFSKGYLVDLSPSLLEVAERRAAEQGWNNIVTVEADATTFTPPEGQADLVTFSYSLSMIPDWFAAVDNALRFLKPGGTIGIVDFYIARKFPAEGRSKHGWCTRFFWPNWFAFDNVFLSPDYIPYVSRHFDVVELNERRGKVPYIPFGKVPYYQFVGRKPLSNEEP</sequence>